<dbReference type="GeneTree" id="ENSGT00940000162580"/>
<protein>
    <submittedName>
        <fullName evidence="16">H6 family homeobox 1</fullName>
    </submittedName>
</protein>
<dbReference type="OMA" id="RSGCSWT"/>
<evidence type="ECO:0000256" key="13">
    <source>
        <dbReference type="RuleBase" id="RU000682"/>
    </source>
</evidence>
<keyword evidence="8" id="KW-0804">Transcription</keyword>
<dbReference type="InterPro" id="IPR001356">
    <property type="entry name" value="HD"/>
</dbReference>
<keyword evidence="3" id="KW-0221">Differentiation</keyword>
<comment type="subcellular location">
    <subcellularLocation>
        <location evidence="1 12 13">Nucleus</location>
    </subcellularLocation>
</comment>
<sequence>MQKKLTDTHSPRLSSSRASSFFIENLLAPGPHERDSPSESSRCGAALRTDSVSPVSHARSGVMFTPAPDGCGSASSLSTEPLVNWYRALLHFDLRLGPSVNTRSEDNCCSVSTSDRSSPAVSEPITDDSYESDRKLSDGNLIGDHDEAQSGFDAPSDSNQTRKKKTRTVFSRSQVFQLESTFDVKRYLSSSERAGLAASLHLTETQVKIWFQNRRNKWKRQLAADLEVVHIPNPNQRVVRVPILYHSGPGAGSALAFNLNGHQVFSNSITYPLSSLAHSMSILRSQMSGLV</sequence>
<feature type="DNA-binding region" description="Homeobox" evidence="12">
    <location>
        <begin position="163"/>
        <end position="222"/>
    </location>
</feature>
<dbReference type="AlphaFoldDB" id="A0A3Q2YBF8"/>
<feature type="compositionally biased region" description="Basic and acidic residues" evidence="14">
    <location>
        <begin position="131"/>
        <end position="148"/>
    </location>
</feature>
<keyword evidence="5" id="KW-0805">Transcription regulation</keyword>
<evidence type="ECO:0000256" key="5">
    <source>
        <dbReference type="ARBA" id="ARBA00023015"/>
    </source>
</evidence>
<evidence type="ECO:0000313" key="17">
    <source>
        <dbReference type="Proteomes" id="UP000264820"/>
    </source>
</evidence>
<dbReference type="PANTHER" id="PTHR46110:SF1">
    <property type="entry name" value="HOMEOBOX PROTEIN HMX1"/>
    <property type="match status" value="1"/>
</dbReference>
<reference evidence="16" key="2">
    <citation type="submission" date="2025-09" db="UniProtKB">
        <authorList>
            <consortium name="Ensembl"/>
        </authorList>
    </citation>
    <scope>IDENTIFICATION</scope>
</reference>
<feature type="region of interest" description="Disordered" evidence="14">
    <location>
        <begin position="103"/>
        <end position="166"/>
    </location>
</feature>
<feature type="domain" description="Homeobox" evidence="15">
    <location>
        <begin position="161"/>
        <end position="221"/>
    </location>
</feature>
<evidence type="ECO:0000256" key="7">
    <source>
        <dbReference type="ARBA" id="ARBA00023155"/>
    </source>
</evidence>
<keyword evidence="4" id="KW-0524">Neurogenesis</keyword>
<dbReference type="Proteomes" id="UP000264820">
    <property type="component" value="Unplaced"/>
</dbReference>
<dbReference type="GO" id="GO:0000977">
    <property type="term" value="F:RNA polymerase II transcription regulatory region sequence-specific DNA binding"/>
    <property type="evidence" value="ECO:0007669"/>
    <property type="project" value="TreeGrafter"/>
</dbReference>
<dbReference type="SMART" id="SM00389">
    <property type="entry name" value="HOX"/>
    <property type="match status" value="1"/>
</dbReference>
<proteinExistence type="inferred from homology"/>
<evidence type="ECO:0000256" key="1">
    <source>
        <dbReference type="ARBA" id="ARBA00004123"/>
    </source>
</evidence>
<comment type="similarity">
    <text evidence="10">Belongs to the HMX homeobox family.</text>
</comment>
<reference evidence="16" key="1">
    <citation type="submission" date="2025-08" db="UniProtKB">
        <authorList>
            <consortium name="Ensembl"/>
        </authorList>
    </citation>
    <scope>IDENTIFICATION</scope>
</reference>
<dbReference type="CDD" id="cd00086">
    <property type="entry name" value="homeodomain"/>
    <property type="match status" value="1"/>
</dbReference>
<evidence type="ECO:0000259" key="15">
    <source>
        <dbReference type="PROSITE" id="PS50071"/>
    </source>
</evidence>
<dbReference type="Pfam" id="PF00046">
    <property type="entry name" value="Homeodomain"/>
    <property type="match status" value="1"/>
</dbReference>
<dbReference type="PROSITE" id="PS00027">
    <property type="entry name" value="HOMEOBOX_1"/>
    <property type="match status" value="1"/>
</dbReference>
<evidence type="ECO:0000256" key="10">
    <source>
        <dbReference type="ARBA" id="ARBA00038165"/>
    </source>
</evidence>
<evidence type="ECO:0000313" key="16">
    <source>
        <dbReference type="Ensembl" id="ENSHCOP00000015234.1"/>
    </source>
</evidence>
<evidence type="ECO:0000256" key="2">
    <source>
        <dbReference type="ARBA" id="ARBA00022473"/>
    </source>
</evidence>
<evidence type="ECO:0000256" key="4">
    <source>
        <dbReference type="ARBA" id="ARBA00022902"/>
    </source>
</evidence>
<dbReference type="GO" id="GO:0000981">
    <property type="term" value="F:DNA-binding transcription factor activity, RNA polymerase II-specific"/>
    <property type="evidence" value="ECO:0007669"/>
    <property type="project" value="InterPro"/>
</dbReference>
<dbReference type="FunFam" id="1.10.10.60:FF:000053">
    <property type="entry name" value="H6 family homeobox 2"/>
    <property type="match status" value="1"/>
</dbReference>
<keyword evidence="9 12" id="KW-0539">Nucleus</keyword>
<evidence type="ECO:0000256" key="9">
    <source>
        <dbReference type="ARBA" id="ARBA00023242"/>
    </source>
</evidence>
<dbReference type="InterPro" id="IPR017970">
    <property type="entry name" value="Homeobox_CS"/>
</dbReference>
<dbReference type="SUPFAM" id="SSF46689">
    <property type="entry name" value="Homeodomain-like"/>
    <property type="match status" value="1"/>
</dbReference>
<keyword evidence="7 12" id="KW-0371">Homeobox</keyword>
<evidence type="ECO:0000256" key="6">
    <source>
        <dbReference type="ARBA" id="ARBA00023125"/>
    </source>
</evidence>
<organism evidence="16 17">
    <name type="scientific">Hippocampus comes</name>
    <name type="common">Tiger tail seahorse</name>
    <dbReference type="NCBI Taxonomy" id="109280"/>
    <lineage>
        <taxon>Eukaryota</taxon>
        <taxon>Metazoa</taxon>
        <taxon>Chordata</taxon>
        <taxon>Craniata</taxon>
        <taxon>Vertebrata</taxon>
        <taxon>Euteleostomi</taxon>
        <taxon>Actinopterygii</taxon>
        <taxon>Neopterygii</taxon>
        <taxon>Teleostei</taxon>
        <taxon>Neoteleostei</taxon>
        <taxon>Acanthomorphata</taxon>
        <taxon>Syngnathiaria</taxon>
        <taxon>Syngnathiformes</taxon>
        <taxon>Syngnathoidei</taxon>
        <taxon>Syngnathidae</taxon>
        <taxon>Hippocampus</taxon>
    </lineage>
</organism>
<dbReference type="GO" id="GO:0005634">
    <property type="term" value="C:nucleus"/>
    <property type="evidence" value="ECO:0007669"/>
    <property type="project" value="UniProtKB-SubCell"/>
</dbReference>
<dbReference type="GO" id="GO:0030154">
    <property type="term" value="P:cell differentiation"/>
    <property type="evidence" value="ECO:0007669"/>
    <property type="project" value="UniProtKB-KW"/>
</dbReference>
<dbReference type="InterPro" id="IPR020479">
    <property type="entry name" value="HD_metazoa"/>
</dbReference>
<dbReference type="GO" id="GO:0007399">
    <property type="term" value="P:nervous system development"/>
    <property type="evidence" value="ECO:0007669"/>
    <property type="project" value="UniProtKB-KW"/>
</dbReference>
<feature type="compositionally biased region" description="Polar residues" evidence="14">
    <location>
        <begin position="103"/>
        <end position="120"/>
    </location>
</feature>
<keyword evidence="2" id="KW-0217">Developmental protein</keyword>
<evidence type="ECO:0000256" key="12">
    <source>
        <dbReference type="PROSITE-ProRule" id="PRU00108"/>
    </source>
</evidence>
<accession>A0A3Q2YBF8</accession>
<comment type="function">
    <text evidence="11">Transcription factor involved in specification of neuronal cell types and which is required for inner ear and hypothalamus development. Binds to the 5'-CAAGTG-3' core sequence.</text>
</comment>
<evidence type="ECO:0000256" key="3">
    <source>
        <dbReference type="ARBA" id="ARBA00022782"/>
    </source>
</evidence>
<keyword evidence="6 12" id="KW-0238">DNA-binding</keyword>
<dbReference type="Gene3D" id="1.10.10.60">
    <property type="entry name" value="Homeodomain-like"/>
    <property type="match status" value="1"/>
</dbReference>
<dbReference type="InterPro" id="IPR051300">
    <property type="entry name" value="HMX_Homeobox_TF"/>
</dbReference>
<dbReference type="Ensembl" id="ENSHCOT00000023089.1">
    <property type="protein sequence ID" value="ENSHCOP00000015234.1"/>
    <property type="gene ID" value="ENSHCOG00000018801.1"/>
</dbReference>
<name>A0A3Q2YBF8_HIPCM</name>
<dbReference type="InterPro" id="IPR009057">
    <property type="entry name" value="Homeodomain-like_sf"/>
</dbReference>
<evidence type="ECO:0000256" key="14">
    <source>
        <dbReference type="SAM" id="MobiDB-lite"/>
    </source>
</evidence>
<evidence type="ECO:0000256" key="11">
    <source>
        <dbReference type="ARBA" id="ARBA00053510"/>
    </source>
</evidence>
<dbReference type="PANTHER" id="PTHR46110">
    <property type="entry name" value="HOMEOBOX PROTEIN HMX"/>
    <property type="match status" value="1"/>
</dbReference>
<evidence type="ECO:0000256" key="8">
    <source>
        <dbReference type="ARBA" id="ARBA00023163"/>
    </source>
</evidence>
<dbReference type="PRINTS" id="PR00024">
    <property type="entry name" value="HOMEOBOX"/>
</dbReference>
<dbReference type="PROSITE" id="PS50071">
    <property type="entry name" value="HOMEOBOX_2"/>
    <property type="match status" value="1"/>
</dbReference>
<keyword evidence="17" id="KW-1185">Reference proteome</keyword>
<dbReference type="GO" id="GO:0045892">
    <property type="term" value="P:negative regulation of DNA-templated transcription"/>
    <property type="evidence" value="ECO:0007669"/>
    <property type="project" value="TreeGrafter"/>
</dbReference>